<protein>
    <submittedName>
        <fullName evidence="2">Uncharacterized protein</fullName>
    </submittedName>
</protein>
<accession>A0A1J4MJT5</accession>
<dbReference type="RefSeq" id="XP_028874473.1">
    <property type="nucleotide sequence ID" value="XM_029019352.1"/>
</dbReference>
<evidence type="ECO:0000313" key="3">
    <source>
        <dbReference type="Proteomes" id="UP000186176"/>
    </source>
</evidence>
<evidence type="ECO:0000256" key="1">
    <source>
        <dbReference type="SAM" id="MobiDB-lite"/>
    </source>
</evidence>
<dbReference type="OrthoDB" id="341389at2759"/>
<evidence type="ECO:0000313" key="2">
    <source>
        <dbReference type="EMBL" id="OII73109.1"/>
    </source>
</evidence>
<proteinExistence type="predicted"/>
<dbReference type="AlphaFoldDB" id="A0A1J4MJT5"/>
<dbReference type="Proteomes" id="UP000186176">
    <property type="component" value="Unassembled WGS sequence"/>
</dbReference>
<comment type="caution">
    <text evidence="2">The sequence shown here is derived from an EMBL/GenBank/DDBJ whole genome shotgun (WGS) entry which is preliminary data.</text>
</comment>
<dbReference type="EMBL" id="LRBP01000017">
    <property type="protein sequence ID" value="OII73109.1"/>
    <property type="molecule type" value="Genomic_DNA"/>
</dbReference>
<reference evidence="2 3" key="1">
    <citation type="submission" date="2016-10" db="EMBL/GenBank/DDBJ databases">
        <title>Reductive evolution of mitochondrial metabolism and differential evolution of invasion-related proteins in Cryptosporidium.</title>
        <authorList>
            <person name="Liu S."/>
            <person name="Roellig D.M."/>
            <person name="Guo Y."/>
            <person name="Li N."/>
            <person name="Frace M.A."/>
            <person name="Tang K."/>
            <person name="Zhang L."/>
            <person name="Feng Y."/>
            <person name="Xiao L."/>
        </authorList>
    </citation>
    <scope>NUCLEOTIDE SEQUENCE [LARGE SCALE GENOMIC DNA]</scope>
    <source>
        <strain evidence="2">39726</strain>
    </source>
</reference>
<sequence>MINDKIKNLIINTAEEHKHSLGSDFRLVLKEINQLDNISVNSRLENNKVEFFFSLNKGKEKYKVSIFVNKEVLKNNKSCINDEHTKKMVKISVLAFWEITNKRKKELFEYYTELLEGENTPLFKYSEFHDVISSNCEDLRDKLIPSCDIISFFDIFLLSLFRFTIPQLTKQLDWDEDIPLRNSLIEHVASEECFKSLDETSTDSESEEGVAKRKVTRRY</sequence>
<dbReference type="VEuPathDB" id="CryptoDB:cubi_02340"/>
<name>A0A1J4MJT5_9CRYT</name>
<dbReference type="GeneID" id="39979131"/>
<keyword evidence="3" id="KW-1185">Reference proteome</keyword>
<feature type="region of interest" description="Disordered" evidence="1">
    <location>
        <begin position="196"/>
        <end position="219"/>
    </location>
</feature>
<gene>
    <name evidence="2" type="ORF">cubi_02340</name>
</gene>
<organism evidence="2 3">
    <name type="scientific">Cryptosporidium ubiquitum</name>
    <dbReference type="NCBI Taxonomy" id="857276"/>
    <lineage>
        <taxon>Eukaryota</taxon>
        <taxon>Sar</taxon>
        <taxon>Alveolata</taxon>
        <taxon>Apicomplexa</taxon>
        <taxon>Conoidasida</taxon>
        <taxon>Coccidia</taxon>
        <taxon>Eucoccidiorida</taxon>
        <taxon>Eimeriorina</taxon>
        <taxon>Cryptosporidiidae</taxon>
        <taxon>Cryptosporidium</taxon>
    </lineage>
</organism>